<accession>A0A2N5DYR1</accession>
<dbReference type="GO" id="GO:1901135">
    <property type="term" value="P:carbohydrate derivative metabolic process"/>
    <property type="evidence" value="ECO:0007669"/>
    <property type="project" value="UniProtKB-ARBA"/>
</dbReference>
<dbReference type="AlphaFoldDB" id="A0A2N5DYR1"/>
<name>A0A2N5DYR1_9GAMM</name>
<dbReference type="Proteomes" id="UP000234503">
    <property type="component" value="Unassembled WGS sequence"/>
</dbReference>
<evidence type="ECO:0000259" key="2">
    <source>
        <dbReference type="Pfam" id="PF13439"/>
    </source>
</evidence>
<feature type="domain" description="Glycosyltransferase subfamily 4-like N-terminal" evidence="2">
    <location>
        <begin position="13"/>
        <end position="184"/>
    </location>
</feature>
<dbReference type="InterPro" id="IPR001296">
    <property type="entry name" value="Glyco_trans_1"/>
</dbReference>
<gene>
    <name evidence="3" type="ORF">CYR32_15080</name>
</gene>
<dbReference type="Gene3D" id="3.40.50.2000">
    <property type="entry name" value="Glycogen Phosphorylase B"/>
    <property type="match status" value="2"/>
</dbReference>
<dbReference type="GO" id="GO:0016757">
    <property type="term" value="F:glycosyltransferase activity"/>
    <property type="evidence" value="ECO:0007669"/>
    <property type="project" value="InterPro"/>
</dbReference>
<organism evidence="3 4">
    <name type="scientific">Chimaeribacter coloradensis</name>
    <dbReference type="NCBI Taxonomy" id="2060068"/>
    <lineage>
        <taxon>Bacteria</taxon>
        <taxon>Pseudomonadati</taxon>
        <taxon>Pseudomonadota</taxon>
        <taxon>Gammaproteobacteria</taxon>
        <taxon>Enterobacterales</taxon>
        <taxon>Yersiniaceae</taxon>
        <taxon>Chimaeribacter</taxon>
    </lineage>
</organism>
<dbReference type="PANTHER" id="PTHR12526">
    <property type="entry name" value="GLYCOSYLTRANSFERASE"/>
    <property type="match status" value="1"/>
</dbReference>
<dbReference type="InterPro" id="IPR028098">
    <property type="entry name" value="Glyco_trans_4-like_N"/>
</dbReference>
<evidence type="ECO:0000259" key="1">
    <source>
        <dbReference type="Pfam" id="PF00534"/>
    </source>
</evidence>
<evidence type="ECO:0000313" key="3">
    <source>
        <dbReference type="EMBL" id="PLR32692.1"/>
    </source>
</evidence>
<evidence type="ECO:0000313" key="4">
    <source>
        <dbReference type="Proteomes" id="UP000234503"/>
    </source>
</evidence>
<dbReference type="CDD" id="cd03811">
    <property type="entry name" value="GT4_GT28_WabH-like"/>
    <property type="match status" value="1"/>
</dbReference>
<dbReference type="PANTHER" id="PTHR12526:SF638">
    <property type="entry name" value="SPORE COAT PROTEIN SA"/>
    <property type="match status" value="1"/>
</dbReference>
<dbReference type="Pfam" id="PF00534">
    <property type="entry name" value="Glycos_transf_1"/>
    <property type="match status" value="1"/>
</dbReference>
<reference evidence="3 4" key="1">
    <citation type="submission" date="2017-12" db="EMBL/GenBank/DDBJ databases">
        <title>Characterization of six clinical isolates of Enterochimera gen. nov., a novel genus of the Yersiniaciae family and the three species Enterochimera arupensis sp. nov., Enterochimera coloradensis sp. nov, and Enterochimera californica sp. nov.</title>
        <authorList>
            <person name="Rossi A."/>
            <person name="Fisher M."/>
        </authorList>
    </citation>
    <scope>NUCLEOTIDE SEQUENCE [LARGE SCALE GENOMIC DNA]</scope>
    <source>
        <strain evidence="4">2016-Iso4</strain>
    </source>
</reference>
<dbReference type="EMBL" id="PJZH01000017">
    <property type="protein sequence ID" value="PLR32692.1"/>
    <property type="molecule type" value="Genomic_DNA"/>
</dbReference>
<proteinExistence type="predicted"/>
<keyword evidence="4" id="KW-1185">Reference proteome</keyword>
<sequence length="366" mass="40592">MRIVMMIDGLGGGGAEKVVLTLCEGLQKMGHQTTLLSLRDVCDYPIPAGVRYQVVADHSRAPWRKLTELPRRAAALDRVIRQLEKAHGRFDLAISNLHKTDRIVRRSRELGSDRLWFCVHGILSRTYLGHRTGLDRWLKKRKMVQVYQHQNMVSVSQAVADDLTTQLGLKLNASEVINNPFDIDATRQLAAEPCEWAGKPYLIHVGRFHEQKRHDRLLKAYALSGVQAPLLLVGTGSEARIAAAKALAETLGIADRVIFMGFQANPFPLIKHASLLVMSSDSEGFGNVLVEALICGTPVVSTDCPGGPHEILENTGMARGLSAMNAESLGEKIREGFMQPPPIREEALQKYGIEAICRRYLDLYRG</sequence>
<feature type="domain" description="Glycosyl transferase family 1" evidence="1">
    <location>
        <begin position="198"/>
        <end position="343"/>
    </location>
</feature>
<dbReference type="SUPFAM" id="SSF53756">
    <property type="entry name" value="UDP-Glycosyltransferase/glycogen phosphorylase"/>
    <property type="match status" value="1"/>
</dbReference>
<dbReference type="RefSeq" id="WP_101825844.1">
    <property type="nucleotide sequence ID" value="NZ_PJZH01000017.1"/>
</dbReference>
<comment type="caution">
    <text evidence="3">The sequence shown here is derived from an EMBL/GenBank/DDBJ whole genome shotgun (WGS) entry which is preliminary data.</text>
</comment>
<keyword evidence="3" id="KW-0808">Transferase</keyword>
<dbReference type="OrthoDB" id="9792269at2"/>
<protein>
    <submittedName>
        <fullName evidence="3">Glycosyl transferase</fullName>
    </submittedName>
</protein>
<dbReference type="Pfam" id="PF13439">
    <property type="entry name" value="Glyco_transf_4"/>
    <property type="match status" value="1"/>
</dbReference>